<protein>
    <submittedName>
        <fullName evidence="4">Secreted trypsin-like serine protease</fullName>
    </submittedName>
</protein>
<evidence type="ECO:0000259" key="3">
    <source>
        <dbReference type="PROSITE" id="PS50240"/>
    </source>
</evidence>
<gene>
    <name evidence="4" type="ORF">SaccyDRAFT_4445</name>
</gene>
<dbReference type="CDD" id="cd00190">
    <property type="entry name" value="Tryp_SPc"/>
    <property type="match status" value="1"/>
</dbReference>
<dbReference type="EMBL" id="CM001440">
    <property type="protein sequence ID" value="EHR63255.1"/>
    <property type="molecule type" value="Genomic_DNA"/>
</dbReference>
<reference evidence="4 5" key="1">
    <citation type="submission" date="2011-11" db="EMBL/GenBank/DDBJ databases">
        <title>The Noncontiguous Finished sequence of Saccharomonospora cyanea NA-134.</title>
        <authorList>
            <consortium name="US DOE Joint Genome Institute"/>
            <person name="Lucas S."/>
            <person name="Han J."/>
            <person name="Lapidus A."/>
            <person name="Cheng J.-F."/>
            <person name="Goodwin L."/>
            <person name="Pitluck S."/>
            <person name="Peters L."/>
            <person name="Ovchinnikova G."/>
            <person name="Lu M."/>
            <person name="Detter J.C."/>
            <person name="Han C."/>
            <person name="Tapia R."/>
            <person name="Land M."/>
            <person name="Hauser L."/>
            <person name="Kyrpides N."/>
            <person name="Ivanova N."/>
            <person name="Pagani I."/>
            <person name="Brambilla E.-M."/>
            <person name="Klenk H.-P."/>
            <person name="Woyke T."/>
        </authorList>
    </citation>
    <scope>NUCLEOTIDE SEQUENCE [LARGE SCALE GENOMIC DNA]</scope>
    <source>
        <strain evidence="4 5">NA-134</strain>
    </source>
</reference>
<comment type="similarity">
    <text evidence="1">Belongs to the peptidase S1 family.</text>
</comment>
<dbReference type="SMART" id="SM00020">
    <property type="entry name" value="Tryp_SPc"/>
    <property type="match status" value="1"/>
</dbReference>
<dbReference type="Pfam" id="PF00089">
    <property type="entry name" value="Trypsin"/>
    <property type="match status" value="1"/>
</dbReference>
<dbReference type="PROSITE" id="PS00134">
    <property type="entry name" value="TRYPSIN_HIS"/>
    <property type="match status" value="1"/>
</dbReference>
<dbReference type="Proteomes" id="UP000002791">
    <property type="component" value="Chromosome"/>
</dbReference>
<keyword evidence="2" id="KW-1015">Disulfide bond</keyword>
<dbReference type="RefSeq" id="WP_005459456.1">
    <property type="nucleotide sequence ID" value="NZ_CM001440.1"/>
</dbReference>
<dbReference type="InterPro" id="IPR001254">
    <property type="entry name" value="Trypsin_dom"/>
</dbReference>
<keyword evidence="4" id="KW-0378">Hydrolase</keyword>
<sequence length="296" mass="31361">MTNDLGGPKGTSRRWSQLGAVLAATAVITGAGATTAAAQTDGVAPMIIDGDPADQQYSFMVSLQYERGDDPNGHRCGGTLVDEEWVLTAAHCVTTEGEGDDAFTVMDPDLFHVRVGSTDRLAGGSVATVEDIVVHPGWVWLSDRNDGHDVAMLKLSEPVEARTAHLAWFEPAAGTPVRALGWGYTAGEDIGDPTTLPVDLRQLDTTVLPPESKECRVDAEGDDSWGIRDGDICTDNPGDHRALCGGDSGSPVLLNHHGRWFVVGVVSRGIGSGCGSTPDVSTGTYSHYWWVHGVIR</sequence>
<dbReference type="InterPro" id="IPR001314">
    <property type="entry name" value="Peptidase_S1A"/>
</dbReference>
<keyword evidence="5" id="KW-1185">Reference proteome</keyword>
<keyword evidence="4" id="KW-0645">Protease</keyword>
<accession>H5XP06</accession>
<name>H5XP06_9PSEU</name>
<dbReference type="PANTHER" id="PTHR24276:SF98">
    <property type="entry name" value="FI18310P1-RELATED"/>
    <property type="match status" value="1"/>
</dbReference>
<dbReference type="PROSITE" id="PS50240">
    <property type="entry name" value="TRYPSIN_DOM"/>
    <property type="match status" value="1"/>
</dbReference>
<dbReference type="HOGENOM" id="CLU_006842_7_0_11"/>
<evidence type="ECO:0000256" key="1">
    <source>
        <dbReference type="ARBA" id="ARBA00007664"/>
    </source>
</evidence>
<organism evidence="4 5">
    <name type="scientific">Saccharomonospora cyanea NA-134</name>
    <dbReference type="NCBI Taxonomy" id="882082"/>
    <lineage>
        <taxon>Bacteria</taxon>
        <taxon>Bacillati</taxon>
        <taxon>Actinomycetota</taxon>
        <taxon>Actinomycetes</taxon>
        <taxon>Pseudonocardiales</taxon>
        <taxon>Pseudonocardiaceae</taxon>
        <taxon>Saccharomonospora</taxon>
    </lineage>
</organism>
<evidence type="ECO:0000256" key="2">
    <source>
        <dbReference type="ARBA" id="ARBA00023157"/>
    </source>
</evidence>
<dbReference type="PRINTS" id="PR00722">
    <property type="entry name" value="CHYMOTRYPSIN"/>
</dbReference>
<proteinExistence type="inferred from homology"/>
<feature type="domain" description="Peptidase S1" evidence="3">
    <location>
        <begin position="47"/>
        <end position="296"/>
    </location>
</feature>
<dbReference type="eggNOG" id="COG5640">
    <property type="taxonomic scope" value="Bacteria"/>
</dbReference>
<dbReference type="InterPro" id="IPR018114">
    <property type="entry name" value="TRYPSIN_HIS"/>
</dbReference>
<dbReference type="PANTHER" id="PTHR24276">
    <property type="entry name" value="POLYSERASE-RELATED"/>
    <property type="match status" value="1"/>
</dbReference>
<dbReference type="InterPro" id="IPR050430">
    <property type="entry name" value="Peptidase_S1"/>
</dbReference>
<dbReference type="OrthoDB" id="3657335at2"/>
<evidence type="ECO:0000313" key="4">
    <source>
        <dbReference type="EMBL" id="EHR63255.1"/>
    </source>
</evidence>
<dbReference type="GO" id="GO:0004252">
    <property type="term" value="F:serine-type endopeptidase activity"/>
    <property type="evidence" value="ECO:0007669"/>
    <property type="project" value="InterPro"/>
</dbReference>
<dbReference type="GO" id="GO:0006508">
    <property type="term" value="P:proteolysis"/>
    <property type="evidence" value="ECO:0007669"/>
    <property type="project" value="UniProtKB-KW"/>
</dbReference>
<dbReference type="InterPro" id="IPR043504">
    <property type="entry name" value="Peptidase_S1_PA_chymotrypsin"/>
</dbReference>
<dbReference type="InterPro" id="IPR009003">
    <property type="entry name" value="Peptidase_S1_PA"/>
</dbReference>
<dbReference type="SUPFAM" id="SSF50494">
    <property type="entry name" value="Trypsin-like serine proteases"/>
    <property type="match status" value="1"/>
</dbReference>
<dbReference type="Gene3D" id="2.40.10.10">
    <property type="entry name" value="Trypsin-like serine proteases"/>
    <property type="match status" value="1"/>
</dbReference>
<dbReference type="STRING" id="882082.SaccyDRAFT_4445"/>
<dbReference type="AlphaFoldDB" id="H5XP06"/>
<evidence type="ECO:0000313" key="5">
    <source>
        <dbReference type="Proteomes" id="UP000002791"/>
    </source>
</evidence>